<evidence type="ECO:0000259" key="2">
    <source>
        <dbReference type="Pfam" id="PF24769"/>
    </source>
</evidence>
<gene>
    <name evidence="3" type="ORF">F2Q70_00016687</name>
</gene>
<dbReference type="AlphaFoldDB" id="A0A8S9HWE5"/>
<name>A0A8S9HWE5_BRACR</name>
<dbReference type="PANTHER" id="PTHR46929">
    <property type="entry name" value="EXPRESSED PROTEIN"/>
    <property type="match status" value="1"/>
</dbReference>
<accession>A0A8S9HWE5</accession>
<dbReference type="Pfam" id="PF12776">
    <property type="entry name" value="Myb_DNA-bind_3"/>
    <property type="match status" value="1"/>
</dbReference>
<sequence>MVVADNCVWDVYLKGHPHSRSFRIKSIPFYKDLCLIYSDGMSEQKAPENITEGDDNRLCESTKGSGISRCRTTWHPPMDRYFIGLMLDQARSGNQIEGAFRKQAWTEMVKLFNAKFDSSFTVDVLKNRYKTMRRQYNAIKSLLRSDGFCWDDERHMVTADDNVWQDYIKAHRDARQFMTRPIPYYKDLCVVCGDSEESDCFVATDWFDPEAEFHEGTTDLSSSGEEQDINSLFCEPKNKRDHQNGTSPVKLKKPRVDETKAMGIEDAVEAIQALPDMDEELILDACDLLEDDLKAKTFLALNVKLRKKCPVKLKKPRVDETKAMGIEDAVEAIQALPDMDEELILDACDLLEDDLKAKTFLALNVKLRKKWLLRKLRLHVT</sequence>
<feature type="domain" description="At2g29880-like C-terminal" evidence="2">
    <location>
        <begin position="331"/>
        <end position="374"/>
    </location>
</feature>
<dbReference type="PANTHER" id="PTHR46929:SF33">
    <property type="entry name" value="L10-INTERACTING MYB DOMAIN-CONTAINING PROTEIN-LIKE ISOFORM X1"/>
    <property type="match status" value="1"/>
</dbReference>
<evidence type="ECO:0000313" key="3">
    <source>
        <dbReference type="EMBL" id="KAF2562389.1"/>
    </source>
</evidence>
<feature type="domain" description="Myb/SANT-like" evidence="1">
    <location>
        <begin position="73"/>
        <end position="167"/>
    </location>
</feature>
<protein>
    <recommendedName>
        <fullName evidence="4">Myb/SANT-like domain-containing protein</fullName>
    </recommendedName>
</protein>
<reference evidence="3" key="1">
    <citation type="submission" date="2019-12" db="EMBL/GenBank/DDBJ databases">
        <title>Genome sequencing and annotation of Brassica cretica.</title>
        <authorList>
            <person name="Studholme D.J."/>
            <person name="Sarris P.F."/>
        </authorList>
    </citation>
    <scope>NUCLEOTIDE SEQUENCE</scope>
    <source>
        <strain evidence="3">PFS-102/07</strain>
        <tissue evidence="3">Leaf</tissue>
    </source>
</reference>
<dbReference type="Pfam" id="PF24769">
    <property type="entry name" value="At2g29880_C"/>
    <property type="match status" value="1"/>
</dbReference>
<evidence type="ECO:0008006" key="4">
    <source>
        <dbReference type="Google" id="ProtNLM"/>
    </source>
</evidence>
<evidence type="ECO:0000259" key="1">
    <source>
        <dbReference type="Pfam" id="PF12776"/>
    </source>
</evidence>
<proteinExistence type="predicted"/>
<dbReference type="InterPro" id="IPR024752">
    <property type="entry name" value="Myb/SANT-like_dom"/>
</dbReference>
<dbReference type="InterPro" id="IPR056253">
    <property type="entry name" value="At2g29880-like_C"/>
</dbReference>
<comment type="caution">
    <text evidence="3">The sequence shown here is derived from an EMBL/GenBank/DDBJ whole genome shotgun (WGS) entry which is preliminary data.</text>
</comment>
<dbReference type="EMBL" id="QGKY02001250">
    <property type="protein sequence ID" value="KAF2562389.1"/>
    <property type="molecule type" value="Genomic_DNA"/>
</dbReference>
<organism evidence="3">
    <name type="scientific">Brassica cretica</name>
    <name type="common">Mustard</name>
    <dbReference type="NCBI Taxonomy" id="69181"/>
    <lineage>
        <taxon>Eukaryota</taxon>
        <taxon>Viridiplantae</taxon>
        <taxon>Streptophyta</taxon>
        <taxon>Embryophyta</taxon>
        <taxon>Tracheophyta</taxon>
        <taxon>Spermatophyta</taxon>
        <taxon>Magnoliopsida</taxon>
        <taxon>eudicotyledons</taxon>
        <taxon>Gunneridae</taxon>
        <taxon>Pentapetalae</taxon>
        <taxon>rosids</taxon>
        <taxon>malvids</taxon>
        <taxon>Brassicales</taxon>
        <taxon>Brassicaceae</taxon>
        <taxon>Brassiceae</taxon>
        <taxon>Brassica</taxon>
    </lineage>
</organism>